<dbReference type="InterPro" id="IPR003604">
    <property type="entry name" value="Matrin/U1-like-C_Znf_C2H2"/>
</dbReference>
<evidence type="ECO:0000313" key="3">
    <source>
        <dbReference type="EMBL" id="KAF7493954.1"/>
    </source>
</evidence>
<dbReference type="EMBL" id="WVUK01000054">
    <property type="protein sequence ID" value="KAF7493954.1"/>
    <property type="molecule type" value="Genomic_DNA"/>
</dbReference>
<name>A0A834RCD6_SARSC</name>
<feature type="compositionally biased region" description="Basic and acidic residues" evidence="1">
    <location>
        <begin position="365"/>
        <end position="376"/>
    </location>
</feature>
<feature type="compositionally biased region" description="Low complexity" evidence="1">
    <location>
        <begin position="10"/>
        <end position="19"/>
    </location>
</feature>
<feature type="region of interest" description="Disordered" evidence="1">
    <location>
        <begin position="889"/>
        <end position="913"/>
    </location>
</feature>
<dbReference type="SMART" id="SM00451">
    <property type="entry name" value="ZnF_U1"/>
    <property type="match status" value="2"/>
</dbReference>
<dbReference type="InterPro" id="IPR036236">
    <property type="entry name" value="Znf_C2H2_sf"/>
</dbReference>
<dbReference type="AlphaFoldDB" id="A0A834RCD6"/>
<feature type="compositionally biased region" description="Basic and acidic residues" evidence="1">
    <location>
        <begin position="490"/>
        <end position="503"/>
    </location>
</feature>
<gene>
    <name evidence="3" type="ORF">SSS_1885</name>
</gene>
<reference evidence="4" key="3">
    <citation type="submission" date="2022-06" db="UniProtKB">
        <authorList>
            <consortium name="EnsemblMetazoa"/>
        </authorList>
    </citation>
    <scope>IDENTIFICATION</scope>
</reference>
<evidence type="ECO:0000313" key="5">
    <source>
        <dbReference type="Proteomes" id="UP000070412"/>
    </source>
</evidence>
<feature type="domain" description="C2H2-type" evidence="2">
    <location>
        <begin position="724"/>
        <end position="746"/>
    </location>
</feature>
<dbReference type="OrthoDB" id="9909793at2759"/>
<feature type="compositionally biased region" description="Basic and acidic residues" evidence="1">
    <location>
        <begin position="862"/>
        <end position="874"/>
    </location>
</feature>
<accession>A0A834RCD6</accession>
<feature type="region of interest" description="Disordered" evidence="1">
    <location>
        <begin position="192"/>
        <end position="220"/>
    </location>
</feature>
<evidence type="ECO:0000256" key="1">
    <source>
        <dbReference type="SAM" id="MobiDB-lite"/>
    </source>
</evidence>
<feature type="region of interest" description="Disordered" evidence="1">
    <location>
        <begin position="1"/>
        <end position="57"/>
    </location>
</feature>
<reference evidence="5" key="1">
    <citation type="journal article" date="2020" name="PLoS Negl. Trop. Dis.">
        <title>High-quality nuclear genome for Sarcoptes scabiei-A critical resource for a neglected parasite.</title>
        <authorList>
            <person name="Korhonen P.K."/>
            <person name="Gasser R.B."/>
            <person name="Ma G."/>
            <person name="Wang T."/>
            <person name="Stroehlein A.J."/>
            <person name="Young N.D."/>
            <person name="Ang C.S."/>
            <person name="Fernando D.D."/>
            <person name="Lu H.C."/>
            <person name="Taylor S."/>
            <person name="Reynolds S.L."/>
            <person name="Mofiz E."/>
            <person name="Najaraj S.H."/>
            <person name="Gowda H."/>
            <person name="Madugundu A."/>
            <person name="Renuse S."/>
            <person name="Holt D."/>
            <person name="Pandey A."/>
            <person name="Papenfuss A.T."/>
            <person name="Fischer K."/>
        </authorList>
    </citation>
    <scope>NUCLEOTIDE SEQUENCE [LARGE SCALE GENOMIC DNA]</scope>
</reference>
<feature type="compositionally biased region" description="Polar residues" evidence="1">
    <location>
        <begin position="479"/>
        <end position="488"/>
    </location>
</feature>
<feature type="region of interest" description="Disordered" evidence="1">
    <location>
        <begin position="461"/>
        <end position="617"/>
    </location>
</feature>
<evidence type="ECO:0000313" key="4">
    <source>
        <dbReference type="EnsemblMetazoa" id="KAF7493954.1"/>
    </source>
</evidence>
<dbReference type="Proteomes" id="UP000070412">
    <property type="component" value="Unassembled WGS sequence"/>
</dbReference>
<feature type="region of interest" description="Disordered" evidence="1">
    <location>
        <begin position="332"/>
        <end position="423"/>
    </location>
</feature>
<feature type="compositionally biased region" description="Basic and acidic residues" evidence="1">
    <location>
        <begin position="531"/>
        <end position="594"/>
    </location>
</feature>
<dbReference type="GO" id="GO:0008270">
    <property type="term" value="F:zinc ion binding"/>
    <property type="evidence" value="ECO:0007669"/>
    <property type="project" value="InterPro"/>
</dbReference>
<feature type="region of interest" description="Disordered" evidence="1">
    <location>
        <begin position="77"/>
        <end position="98"/>
    </location>
</feature>
<sequence>MDSDSHYKKYSSSSSSSASLNNRQPISSVPLISSQYRETSPTHQYRSSSIGTSSSRSQSSMVLSSYNAASSLSGIRGDLSRSDQKISSSSSSSSSCYPRNEDYPYSSISIDSKRIMLDRTSLSREDISPVSDIEKYFSIEEIKRYNEYNRFLIMSSPERQKKFYASLSNSEYQRFNEYLEIDARTKSLNMLEKSKSSRSNPVASDPVIKRKPSLLDRDEPSESFVANTGKYVASSTYSYDRGPSPQQVKTSYYHKLESSSTPNLHPITLNTDQYDHHQANILNSTYISKYQSPRIISEYYERGYHDLPGRHELSLKDDYDKLLEKSYSKTYEYSKHYSRSRSRTRSPVERHSSSRRKKPLLETPVPERSRRHEDRPSYSLPSSSRSDNLINKKKKVALLPTPVSKTIKKTTSKEHPKLTSSERIPEKRIHEKMIPKTDEVKVLEERVKLLEKLIKDQIENKSSAQNNKQNKIDPDSARTSKIPETTGQKRSREKESIQEDLPNKRSKLTTTPNKEEKFEPQTLTASNKLHNVREKNLIEPKSKIPMDNDSVKAKETPKKPERERLLSENEKREDLFKENKKPKTEETRRDDRNRSRSNSPGRHRKPIETSPATIASNRLSDEEIESDLNRYQWCNICRVFFLETAQFLEHIHRDSHIIRLSSSDFQIIEKALKKINCDDESNSGLQHSSSSSSANSEFSIATDDDDCLSELGSEFIYPLKSFYCDLCSKILPTTQSTIEHYRTERHNKLYQKFLKKNVDFYKKFNRNRLFEFKKSPFLRHLMRRREARLLQKKNDLKIKEECEKLLDSMIDKIIRNETNRAVLMKRKAKLSKIITQPSNGAIENKIINPGPPKPIPNLPKNTFDHSNGDGDKLNSTECNTKYKIPKLKPKTAAAKIDNDSKGDQAKNSLKTKQLSQTKTVRNFKNKIENIEILDDEEDCFDVIDEVQS</sequence>
<dbReference type="SUPFAM" id="SSF57667">
    <property type="entry name" value="beta-beta-alpha zinc fingers"/>
    <property type="match status" value="1"/>
</dbReference>
<feature type="compositionally biased region" description="Low complexity" evidence="1">
    <location>
        <begin position="377"/>
        <end position="386"/>
    </location>
</feature>
<keyword evidence="5" id="KW-1185">Reference proteome</keyword>
<reference evidence="3" key="2">
    <citation type="submission" date="2020-01" db="EMBL/GenBank/DDBJ databases">
        <authorList>
            <person name="Korhonen P.K.K."/>
            <person name="Guangxu M.G."/>
            <person name="Wang T.W."/>
            <person name="Stroehlein A.J.S."/>
            <person name="Young N.D."/>
            <person name="Ang C.-S.A."/>
            <person name="Fernando D.W.F."/>
            <person name="Lu H.L."/>
            <person name="Taylor S.T."/>
            <person name="Ehtesham M.E.M."/>
            <person name="Najaraj S.H.N."/>
            <person name="Harsha G.H.G."/>
            <person name="Madugundu A.M."/>
            <person name="Renuse S.R."/>
            <person name="Holt D.H."/>
            <person name="Pandey A.P."/>
            <person name="Papenfuss A.P."/>
            <person name="Gasser R.B.G."/>
            <person name="Fischer K.F."/>
        </authorList>
    </citation>
    <scope>NUCLEOTIDE SEQUENCE</scope>
    <source>
        <strain evidence="3">SSS_KF_BRIS2020</strain>
    </source>
</reference>
<proteinExistence type="predicted"/>
<feature type="compositionally biased region" description="Polar residues" evidence="1">
    <location>
        <begin position="20"/>
        <end position="46"/>
    </location>
</feature>
<feature type="region of interest" description="Disordered" evidence="1">
    <location>
        <begin position="842"/>
        <end position="877"/>
    </location>
</feature>
<feature type="compositionally biased region" description="Low complexity" evidence="1">
    <location>
        <begin position="47"/>
        <end position="57"/>
    </location>
</feature>
<evidence type="ECO:0000259" key="2">
    <source>
        <dbReference type="PROSITE" id="PS00028"/>
    </source>
</evidence>
<dbReference type="EnsemblMetazoa" id="SSS_1885s_mrna">
    <property type="protein sequence ID" value="KAF7493954.1"/>
    <property type="gene ID" value="SSS_1885"/>
</dbReference>
<organism evidence="3">
    <name type="scientific">Sarcoptes scabiei</name>
    <name type="common">Itch mite</name>
    <name type="synonym">Acarus scabiei</name>
    <dbReference type="NCBI Taxonomy" id="52283"/>
    <lineage>
        <taxon>Eukaryota</taxon>
        <taxon>Metazoa</taxon>
        <taxon>Ecdysozoa</taxon>
        <taxon>Arthropoda</taxon>
        <taxon>Chelicerata</taxon>
        <taxon>Arachnida</taxon>
        <taxon>Acari</taxon>
        <taxon>Acariformes</taxon>
        <taxon>Sarcoptiformes</taxon>
        <taxon>Astigmata</taxon>
        <taxon>Psoroptidia</taxon>
        <taxon>Sarcoptoidea</taxon>
        <taxon>Sarcoptidae</taxon>
        <taxon>Sarcoptinae</taxon>
        <taxon>Sarcoptes</taxon>
    </lineage>
</organism>
<dbReference type="GO" id="GO:0003676">
    <property type="term" value="F:nucleic acid binding"/>
    <property type="evidence" value="ECO:0007669"/>
    <property type="project" value="InterPro"/>
</dbReference>
<dbReference type="InterPro" id="IPR013087">
    <property type="entry name" value="Znf_C2H2_type"/>
</dbReference>
<protein>
    <recommendedName>
        <fullName evidence="2">C2H2-type domain-containing protein</fullName>
    </recommendedName>
</protein>
<dbReference type="PROSITE" id="PS00028">
    <property type="entry name" value="ZINC_FINGER_C2H2_1"/>
    <property type="match status" value="1"/>
</dbReference>